<feature type="signal peptide" evidence="2">
    <location>
        <begin position="1"/>
        <end position="22"/>
    </location>
</feature>
<accession>A0AAV9XG75</accession>
<comment type="caution">
    <text evidence="3">The sequence shown here is derived from an EMBL/GenBank/DDBJ whole genome shotgun (WGS) entry which is preliminary data.</text>
</comment>
<name>A0AAV9XG75_9PEZI</name>
<evidence type="ECO:0000313" key="4">
    <source>
        <dbReference type="Proteomes" id="UP001365542"/>
    </source>
</evidence>
<gene>
    <name evidence="3" type="ORF">TWF694_008141</name>
</gene>
<organism evidence="3 4">
    <name type="scientific">Orbilia ellipsospora</name>
    <dbReference type="NCBI Taxonomy" id="2528407"/>
    <lineage>
        <taxon>Eukaryota</taxon>
        <taxon>Fungi</taxon>
        <taxon>Dikarya</taxon>
        <taxon>Ascomycota</taxon>
        <taxon>Pezizomycotina</taxon>
        <taxon>Orbiliomycetes</taxon>
        <taxon>Orbiliales</taxon>
        <taxon>Orbiliaceae</taxon>
        <taxon>Orbilia</taxon>
    </lineage>
</organism>
<evidence type="ECO:0000313" key="3">
    <source>
        <dbReference type="EMBL" id="KAK6540750.1"/>
    </source>
</evidence>
<dbReference type="Proteomes" id="UP001365542">
    <property type="component" value="Unassembled WGS sequence"/>
</dbReference>
<dbReference type="EMBL" id="JAVHJO010000004">
    <property type="protein sequence ID" value="KAK6540750.1"/>
    <property type="molecule type" value="Genomic_DNA"/>
</dbReference>
<sequence>MKSLSKILALVIPLTEITTVDGLINNPEVPGGYDAKGPILFARDKARGLIHDHLLETRDDLDRLEHHTITEDHILAIRDAPVHLPIRSTHIKPGELLDHILSLSPNIKPKSSDYMEEYQFHRYSFNASIWNGGIADYLSRPIVKRSFKLDELHPVRGSMVAHSSRQRQRRDHNHAIIPEYNKQNAEPINHQKSGNAGPEAVKGYYRGGESGSIAPADTWTRAECWLKTQKYKIHVWAQLDQLRELASPFCSLFDAHLFLFSLADQHYIHDIREFSLGTIYYVVKAGDNAQTMRANFQFIYGPRAFVDGKFWYPMTIFTGIQGMCHTVLNNFLNFRTMPPDCLGGARVNPDTVGGWAGLNGGDKNGWDKFYIRWAVDPYEPGTGGKEPKPNPYPDDNKDNGLPGSDPVLVP</sequence>
<keyword evidence="2" id="KW-0732">Signal</keyword>
<dbReference type="AlphaFoldDB" id="A0AAV9XG75"/>
<evidence type="ECO:0000256" key="1">
    <source>
        <dbReference type="SAM" id="MobiDB-lite"/>
    </source>
</evidence>
<protein>
    <submittedName>
        <fullName evidence="3">Uncharacterized protein</fullName>
    </submittedName>
</protein>
<evidence type="ECO:0000256" key="2">
    <source>
        <dbReference type="SAM" id="SignalP"/>
    </source>
</evidence>
<proteinExistence type="predicted"/>
<feature type="region of interest" description="Disordered" evidence="1">
    <location>
        <begin position="181"/>
        <end position="201"/>
    </location>
</feature>
<feature type="chain" id="PRO_5043788066" evidence="2">
    <location>
        <begin position="23"/>
        <end position="410"/>
    </location>
</feature>
<feature type="compositionally biased region" description="Polar residues" evidence="1">
    <location>
        <begin position="181"/>
        <end position="194"/>
    </location>
</feature>
<reference evidence="3 4" key="1">
    <citation type="submission" date="2019-10" db="EMBL/GenBank/DDBJ databases">
        <authorList>
            <person name="Palmer J.M."/>
        </authorList>
    </citation>
    <scope>NUCLEOTIDE SEQUENCE [LARGE SCALE GENOMIC DNA]</scope>
    <source>
        <strain evidence="3 4">TWF694</strain>
    </source>
</reference>
<keyword evidence="4" id="KW-1185">Reference proteome</keyword>
<feature type="region of interest" description="Disordered" evidence="1">
    <location>
        <begin position="380"/>
        <end position="410"/>
    </location>
</feature>